<evidence type="ECO:0000256" key="1">
    <source>
        <dbReference type="SAM" id="Phobius"/>
    </source>
</evidence>
<dbReference type="Proteomes" id="UP001595075">
    <property type="component" value="Unassembled WGS sequence"/>
</dbReference>
<name>A0ABR4BWP8_9HELO</name>
<keyword evidence="1" id="KW-1133">Transmembrane helix</keyword>
<keyword evidence="1" id="KW-0812">Transmembrane</keyword>
<gene>
    <name evidence="2" type="ORF">VTL71DRAFT_6334</name>
</gene>
<protein>
    <submittedName>
        <fullName evidence="2">Uncharacterized protein</fullName>
    </submittedName>
</protein>
<evidence type="ECO:0000313" key="3">
    <source>
        <dbReference type="Proteomes" id="UP001595075"/>
    </source>
</evidence>
<feature type="transmembrane region" description="Helical" evidence="1">
    <location>
        <begin position="139"/>
        <end position="162"/>
    </location>
</feature>
<sequence>MSKPTIKTKTLLTLSTIFGSTFIAGGVNAILRPSHALSFFELYLPLTSSAHDQGQMHKEEQKQYLEIIEALMIVYGIRDIFMGVAMCGAAYFAYFAYFAGFGEAGARAIQVKDRGEKVKNERAASFDMSRSGHRSADKLLGCIVLAGAAVAVGDGFACKLVVGKGEWGHWGYAPMLAVVGGLLVW</sequence>
<dbReference type="Pfam" id="PF14087">
    <property type="entry name" value="DUF4267"/>
    <property type="match status" value="1"/>
</dbReference>
<evidence type="ECO:0000313" key="2">
    <source>
        <dbReference type="EMBL" id="KAL2062068.1"/>
    </source>
</evidence>
<keyword evidence="1" id="KW-0472">Membrane</keyword>
<comment type="caution">
    <text evidence="2">The sequence shown here is derived from an EMBL/GenBank/DDBJ whole genome shotgun (WGS) entry which is preliminary data.</text>
</comment>
<feature type="transmembrane region" description="Helical" evidence="1">
    <location>
        <begin position="80"/>
        <end position="100"/>
    </location>
</feature>
<dbReference type="EMBL" id="JAZHXI010000017">
    <property type="protein sequence ID" value="KAL2062068.1"/>
    <property type="molecule type" value="Genomic_DNA"/>
</dbReference>
<reference evidence="2 3" key="1">
    <citation type="journal article" date="2024" name="Commun. Biol.">
        <title>Comparative genomic analysis of thermophilic fungi reveals convergent evolutionary adaptations and gene losses.</title>
        <authorList>
            <person name="Steindorff A.S."/>
            <person name="Aguilar-Pontes M.V."/>
            <person name="Robinson A.J."/>
            <person name="Andreopoulos B."/>
            <person name="LaButti K."/>
            <person name="Kuo A."/>
            <person name="Mondo S."/>
            <person name="Riley R."/>
            <person name="Otillar R."/>
            <person name="Haridas S."/>
            <person name="Lipzen A."/>
            <person name="Grimwood J."/>
            <person name="Schmutz J."/>
            <person name="Clum A."/>
            <person name="Reid I.D."/>
            <person name="Moisan M.C."/>
            <person name="Butler G."/>
            <person name="Nguyen T.T.M."/>
            <person name="Dewar K."/>
            <person name="Conant G."/>
            <person name="Drula E."/>
            <person name="Henrissat B."/>
            <person name="Hansel C."/>
            <person name="Singer S."/>
            <person name="Hutchinson M.I."/>
            <person name="de Vries R.P."/>
            <person name="Natvig D.O."/>
            <person name="Powell A.J."/>
            <person name="Tsang A."/>
            <person name="Grigoriev I.V."/>
        </authorList>
    </citation>
    <scope>NUCLEOTIDE SEQUENCE [LARGE SCALE GENOMIC DNA]</scope>
    <source>
        <strain evidence="2 3">CBS 494.80</strain>
    </source>
</reference>
<accession>A0ABR4BWP8</accession>
<organism evidence="2 3">
    <name type="scientific">Oculimacula yallundae</name>
    <dbReference type="NCBI Taxonomy" id="86028"/>
    <lineage>
        <taxon>Eukaryota</taxon>
        <taxon>Fungi</taxon>
        <taxon>Dikarya</taxon>
        <taxon>Ascomycota</taxon>
        <taxon>Pezizomycotina</taxon>
        <taxon>Leotiomycetes</taxon>
        <taxon>Helotiales</taxon>
        <taxon>Ploettnerulaceae</taxon>
        <taxon>Oculimacula</taxon>
    </lineage>
</organism>
<dbReference type="InterPro" id="IPR025363">
    <property type="entry name" value="DUF4267"/>
</dbReference>
<keyword evidence="3" id="KW-1185">Reference proteome</keyword>
<proteinExistence type="predicted"/>
<feature type="transmembrane region" description="Helical" evidence="1">
    <location>
        <begin position="168"/>
        <end position="184"/>
    </location>
</feature>